<feature type="transmembrane region" description="Helical" evidence="7">
    <location>
        <begin position="431"/>
        <end position="453"/>
    </location>
</feature>
<evidence type="ECO:0000313" key="10">
    <source>
        <dbReference type="Proteomes" id="UP000002484"/>
    </source>
</evidence>
<keyword evidence="10" id="KW-1185">Reference proteome</keyword>
<evidence type="ECO:0000256" key="4">
    <source>
        <dbReference type="ARBA" id="ARBA00022989"/>
    </source>
</evidence>
<gene>
    <name evidence="9" type="ordered locus">FraEuI1c_2401</name>
</gene>
<organism evidence="9 10">
    <name type="scientific">Pseudofrankia inefficax (strain DSM 45817 / CECT 9037 / DDB 130130 / EuI1c)</name>
    <name type="common">Frankia inefficax</name>
    <dbReference type="NCBI Taxonomy" id="298654"/>
    <lineage>
        <taxon>Bacteria</taxon>
        <taxon>Bacillati</taxon>
        <taxon>Actinomycetota</taxon>
        <taxon>Actinomycetes</taxon>
        <taxon>Frankiales</taxon>
        <taxon>Frankiaceae</taxon>
        <taxon>Pseudofrankia</taxon>
    </lineage>
</organism>
<reference evidence="9 10" key="1">
    <citation type="submission" date="2010-10" db="EMBL/GenBank/DDBJ databases">
        <title>Complete sequence of Frankia sp. EuI1c.</title>
        <authorList>
            <consortium name="US DOE Joint Genome Institute"/>
            <person name="Lucas S."/>
            <person name="Copeland A."/>
            <person name="Lapidus A."/>
            <person name="Cheng J.-F."/>
            <person name="Bruce D."/>
            <person name="Goodwin L."/>
            <person name="Pitluck S."/>
            <person name="Chertkov O."/>
            <person name="Detter J.C."/>
            <person name="Han C."/>
            <person name="Tapia R."/>
            <person name="Land M."/>
            <person name="Hauser L."/>
            <person name="Jeffries C."/>
            <person name="Kyrpides N."/>
            <person name="Ivanova N."/>
            <person name="Mikhailova N."/>
            <person name="Beauchemin N."/>
            <person name="Sen A."/>
            <person name="Sur S.A."/>
            <person name="Gtari M."/>
            <person name="Wall L."/>
            <person name="Tisa L."/>
            <person name="Woyke T."/>
        </authorList>
    </citation>
    <scope>NUCLEOTIDE SEQUENCE [LARGE SCALE GENOMIC DNA]</scope>
    <source>
        <strain evidence="10">DSM 45817 / CECT 9037 / EuI1c</strain>
    </source>
</reference>
<proteinExistence type="inferred from homology"/>
<feature type="transmembrane region" description="Helical" evidence="7">
    <location>
        <begin position="311"/>
        <end position="334"/>
    </location>
</feature>
<feature type="transmembrane region" description="Helical" evidence="7">
    <location>
        <begin position="713"/>
        <end position="736"/>
    </location>
</feature>
<evidence type="ECO:0000256" key="1">
    <source>
        <dbReference type="ARBA" id="ARBA00004651"/>
    </source>
</evidence>
<name>E3J1B9_PSEI1</name>
<evidence type="ECO:0000256" key="6">
    <source>
        <dbReference type="ARBA" id="ARBA00038076"/>
    </source>
</evidence>
<accession>E3J1B9</accession>
<feature type="transmembrane region" description="Helical" evidence="7">
    <location>
        <begin position="354"/>
        <end position="374"/>
    </location>
</feature>
<evidence type="ECO:0000256" key="7">
    <source>
        <dbReference type="SAM" id="Phobius"/>
    </source>
</evidence>
<evidence type="ECO:0000259" key="8">
    <source>
        <dbReference type="Pfam" id="PF02687"/>
    </source>
</evidence>
<dbReference type="RefSeq" id="WP_013423558.1">
    <property type="nucleotide sequence ID" value="NC_014666.1"/>
</dbReference>
<dbReference type="AlphaFoldDB" id="E3J1B9"/>
<keyword evidence="5 7" id="KW-0472">Membrane</keyword>
<comment type="similarity">
    <text evidence="6">Belongs to the ABC-4 integral membrane protein family.</text>
</comment>
<feature type="domain" description="ABC3 transporter permease C-terminal" evidence="8">
    <location>
        <begin position="673"/>
        <end position="792"/>
    </location>
</feature>
<dbReference type="Proteomes" id="UP000002484">
    <property type="component" value="Chromosome"/>
</dbReference>
<feature type="transmembrane region" description="Helical" evidence="7">
    <location>
        <begin position="668"/>
        <end position="692"/>
    </location>
</feature>
<feature type="transmembrane region" description="Helical" evidence="7">
    <location>
        <begin position="766"/>
        <end position="790"/>
    </location>
</feature>
<dbReference type="GO" id="GO:0005886">
    <property type="term" value="C:plasma membrane"/>
    <property type="evidence" value="ECO:0007669"/>
    <property type="project" value="UniProtKB-SubCell"/>
</dbReference>
<comment type="subcellular location">
    <subcellularLocation>
        <location evidence="1">Cell membrane</location>
        <topology evidence="1">Multi-pass membrane protein</topology>
    </subcellularLocation>
</comment>
<dbReference type="PANTHER" id="PTHR30572:SF4">
    <property type="entry name" value="ABC TRANSPORTER PERMEASE YTRF"/>
    <property type="match status" value="1"/>
</dbReference>
<feature type="transmembrane region" description="Helical" evidence="7">
    <location>
        <begin position="260"/>
        <end position="291"/>
    </location>
</feature>
<keyword evidence="3 7" id="KW-0812">Transmembrane</keyword>
<dbReference type="Pfam" id="PF02687">
    <property type="entry name" value="FtsX"/>
    <property type="match status" value="2"/>
</dbReference>
<evidence type="ECO:0000256" key="2">
    <source>
        <dbReference type="ARBA" id="ARBA00022475"/>
    </source>
</evidence>
<dbReference type="InterPro" id="IPR050250">
    <property type="entry name" value="Macrolide_Exporter_MacB"/>
</dbReference>
<dbReference type="KEGG" id="fri:FraEuI1c_2401"/>
<dbReference type="GO" id="GO:0022857">
    <property type="term" value="F:transmembrane transporter activity"/>
    <property type="evidence" value="ECO:0007669"/>
    <property type="project" value="TreeGrafter"/>
</dbReference>
<dbReference type="EMBL" id="CP002299">
    <property type="protein sequence ID" value="ADP80440.1"/>
    <property type="molecule type" value="Genomic_DNA"/>
</dbReference>
<dbReference type="HOGENOM" id="CLU_360826_0_0_11"/>
<protein>
    <recommendedName>
        <fullName evidence="8">ABC3 transporter permease C-terminal domain-containing protein</fullName>
    </recommendedName>
</protein>
<dbReference type="eggNOG" id="COG0577">
    <property type="taxonomic scope" value="Bacteria"/>
</dbReference>
<keyword evidence="4 7" id="KW-1133">Transmembrane helix</keyword>
<dbReference type="STRING" id="298654.FraEuI1c_2401"/>
<evidence type="ECO:0000256" key="5">
    <source>
        <dbReference type="ARBA" id="ARBA00023136"/>
    </source>
</evidence>
<evidence type="ECO:0000313" key="9">
    <source>
        <dbReference type="EMBL" id="ADP80440.1"/>
    </source>
</evidence>
<dbReference type="InParanoid" id="E3J1B9"/>
<sequence length="801" mass="80260">MRARRGALGAVVRAGVGRHRVRTIVLTLTVLLAVAASVLATGLLVASNAPFDHAFAGQHGAHLTAQFDGTKVTAARLAATARAPGVTAAAGPFPTTSARPRTTAGSVGIPAGIDLQPLTIVGRADRGGPVDDVTLLQGRWATGSGEIVLASDAGGAPVGLGDTLLFPGRTGSQTLTVVGIARSVSHTADAWVVPAQLPALTATGTTAGFEMLYRFHAAGTDAEVAAGRATIAAAVPAGSMTGTQSYLAVRQRANSNTAAFVPFVAAFGILGLVMSALIIGIVVSGAVGAAIGRIGVLKALGFTPAQVVRAYLGQALIPASVGVVLGALGGNLLAVPVLREQANAYGGIAPSIPLWVDVAVAATALAVVGAAALAPALRAGRLRAVEAISVGRAVRTTRGRLAQRLVGRSRLPRAVALGLAQPFSRPARSSVLVAAIGFGAIGVTFAVGLGLSLNDIQAARNRDSPGAVVVYAAGPARGPGAGKVPQPLSAQTPVQPDSGAVAAAIRAQSGTRRFYGVSQTEVSVSGLTGATTAVAYQGDSSWAAYQMISGRWFSRPGEVVVGTRFLHAAGVKVGDSVTVLDQGHSVSLRIVGEALDLHHDGMTLLTEGDSLAGLGEDLSPTEFHVDLKPGTNLAGYLGVLGPALRASGGDAEANLTDTSSVIATMETLIGTLTLALTVVAALGVLNTVVLDTRERVHDLGVFKALGMTPRQTVGMVIASVSGLGLVAGLVGVPAGIALHHMIVPLMGHSVGTGIPHADVAVFGGPVLVPLALGGLVIAVAGAMLPAVWAARTRAVTALRSE</sequence>
<dbReference type="InterPro" id="IPR003838">
    <property type="entry name" value="ABC3_permease_C"/>
</dbReference>
<feature type="domain" description="ABC3 transporter permease C-terminal" evidence="8">
    <location>
        <begin position="266"/>
        <end position="381"/>
    </location>
</feature>
<evidence type="ECO:0000256" key="3">
    <source>
        <dbReference type="ARBA" id="ARBA00022692"/>
    </source>
</evidence>
<dbReference type="OrthoDB" id="3207485at2"/>
<dbReference type="PANTHER" id="PTHR30572">
    <property type="entry name" value="MEMBRANE COMPONENT OF TRANSPORTER-RELATED"/>
    <property type="match status" value="1"/>
</dbReference>
<keyword evidence="2" id="KW-1003">Cell membrane</keyword>